<dbReference type="EMBL" id="FNWJ01000001">
    <property type="protein sequence ID" value="SEH12324.1"/>
    <property type="molecule type" value="Genomic_DNA"/>
</dbReference>
<dbReference type="AlphaFoldDB" id="A0A1H6FRD5"/>
<gene>
    <name evidence="5" type="ORF">SAMN02745716_1054</name>
</gene>
<dbReference type="Gene3D" id="1.10.530.10">
    <property type="match status" value="1"/>
</dbReference>
<feature type="chain" id="PRO_5038355612" evidence="2">
    <location>
        <begin position="37"/>
        <end position="839"/>
    </location>
</feature>
<keyword evidence="6" id="KW-1185">Reference proteome</keyword>
<feature type="region of interest" description="Disordered" evidence="1">
    <location>
        <begin position="67"/>
        <end position="192"/>
    </location>
</feature>
<dbReference type="Proteomes" id="UP000222056">
    <property type="component" value="Unassembled WGS sequence"/>
</dbReference>
<feature type="region of interest" description="Disordered" evidence="1">
    <location>
        <begin position="453"/>
        <end position="497"/>
    </location>
</feature>
<dbReference type="InterPro" id="IPR043426">
    <property type="entry name" value="MltB-like"/>
</dbReference>
<dbReference type="STRING" id="29539.SAMN02745716_1054"/>
<dbReference type="Pfam" id="PF01551">
    <property type="entry name" value="Peptidase_M23"/>
    <property type="match status" value="1"/>
</dbReference>
<dbReference type="SUPFAM" id="SSF53955">
    <property type="entry name" value="Lysozyme-like"/>
    <property type="match status" value="1"/>
</dbReference>
<dbReference type="InterPro" id="IPR006311">
    <property type="entry name" value="TAT_signal"/>
</dbReference>
<feature type="region of interest" description="Disordered" evidence="1">
    <location>
        <begin position="813"/>
        <end position="839"/>
    </location>
</feature>
<dbReference type="Pfam" id="PF13406">
    <property type="entry name" value="SLT_2"/>
    <property type="match status" value="1"/>
</dbReference>
<dbReference type="InterPro" id="IPR031304">
    <property type="entry name" value="SLT_2"/>
</dbReference>
<name>A0A1H6FRD5_THEAL</name>
<dbReference type="PANTHER" id="PTHR30163">
    <property type="entry name" value="MEMBRANE-BOUND LYTIC MUREIN TRANSGLYCOSYLASE B"/>
    <property type="match status" value="1"/>
</dbReference>
<keyword evidence="2" id="KW-0732">Signal</keyword>
<feature type="compositionally biased region" description="Basic and acidic residues" evidence="1">
    <location>
        <begin position="825"/>
        <end position="839"/>
    </location>
</feature>
<dbReference type="Gene3D" id="2.70.70.10">
    <property type="entry name" value="Glucose Permease (Domain IIA)"/>
    <property type="match status" value="1"/>
</dbReference>
<feature type="compositionally biased region" description="Basic and acidic residues" evidence="1">
    <location>
        <begin position="136"/>
        <end position="158"/>
    </location>
</feature>
<sequence>MQQDNQGILRRLALALVMTLVAIAAATAAFSRPASAERDTALVRLANGQLVRVTLDQAGSTVQQTVDTLGLGGSTSTTPTAPTVPTTPTTPTNPEQSPPTTDTTTTPQPDTGTTSTTPTTPTTTEPQVEPQVDQPRVGRERRERARPKDRGEANADRPKRARPRPRPATRLRNPDGTPTRSNPTYTEVLPTPPDAKSVPNFIISRFRVPPFLLPIYQAAGIQYGVRWEILAAINEIETDYGRNLAVSSAGAVGWMQFLPSTWKIYGVDANKDGRKDPYNPVDAIFAAARYLKAAGYDQDVRRAIYAYNHADWYVDSVLLRARLIAGVPADLIGSLTGLTEGHFPVYARARYADDVAERQLITRLRPGQNAARLVESRDDRRGIRIFARVGAPVVAVNDGVIKKIGENRRFGRYIVLQDVYGNRYLYAHLGSIARYYPVPKADPEASPRIAKALSARNRRDPRPRGPASAGSQPGTHRDDPDPKASRPADAAPAQPSLPLKQRLFAHPDHPMARDNGGLEQIAEMKARKDGRFETFRAYFSRPFGLDAKDVRLRRLRKGARVIGGTILGRIGRTVPGLAAHVYFAIRPAGRGAPLIDPKPILDGWKLLEATAIYRASGRNVLYGDDGDGMSIGQVLLLPKPLLERRVLSDPRIDIYPCGRQDIRSGQIDRRVLAVLEYLAESGLRPTVTSLKCGHSFYTASGNVSYHSYGTAVDIAALNGIPITGHQEPGGITEQAIRLLLKLQGTMRPDEIISLLNLGGPSFALPDHYDHIHVGFRPLFGENGKLGAEATAILKPGQWSDLIEQLKRIRNPRVPVRPSPYAIPTKRHDDHRASDAHQGD</sequence>
<accession>A0A1H6FRD5</accession>
<dbReference type="CDD" id="cd12797">
    <property type="entry name" value="M23_peptidase"/>
    <property type="match status" value="1"/>
</dbReference>
<feature type="compositionally biased region" description="Basic and acidic residues" evidence="1">
    <location>
        <begin position="475"/>
        <end position="486"/>
    </location>
</feature>
<evidence type="ECO:0000256" key="2">
    <source>
        <dbReference type="SAM" id="SignalP"/>
    </source>
</evidence>
<feature type="compositionally biased region" description="Basic residues" evidence="1">
    <location>
        <begin position="159"/>
        <end position="169"/>
    </location>
</feature>
<dbReference type="PANTHER" id="PTHR30163:SF8">
    <property type="entry name" value="LYTIC MUREIN TRANSGLYCOSYLASE"/>
    <property type="match status" value="1"/>
</dbReference>
<protein>
    <submittedName>
        <fullName evidence="5">Peptidase family M23</fullName>
    </submittedName>
</protein>
<dbReference type="InterPro" id="IPR023346">
    <property type="entry name" value="Lysozyme-like_dom_sf"/>
</dbReference>
<proteinExistence type="predicted"/>
<organism evidence="5 6">
    <name type="scientific">Thermoleophilum album</name>
    <dbReference type="NCBI Taxonomy" id="29539"/>
    <lineage>
        <taxon>Bacteria</taxon>
        <taxon>Bacillati</taxon>
        <taxon>Actinomycetota</taxon>
        <taxon>Thermoleophilia</taxon>
        <taxon>Thermoleophilales</taxon>
        <taxon>Thermoleophilaceae</taxon>
        <taxon>Thermoleophilum</taxon>
    </lineage>
</organism>
<dbReference type="CDD" id="cd13399">
    <property type="entry name" value="Slt35-like"/>
    <property type="match status" value="1"/>
</dbReference>
<feature type="domain" description="M23ase beta-sheet core" evidence="3">
    <location>
        <begin position="381"/>
        <end position="432"/>
    </location>
</feature>
<dbReference type="InterPro" id="IPR011055">
    <property type="entry name" value="Dup_hybrid_motif"/>
</dbReference>
<feature type="compositionally biased region" description="Polar residues" evidence="1">
    <location>
        <begin position="176"/>
        <end position="185"/>
    </location>
</feature>
<dbReference type="SUPFAM" id="SSF51261">
    <property type="entry name" value="Duplicated hybrid motif"/>
    <property type="match status" value="1"/>
</dbReference>
<reference evidence="6" key="1">
    <citation type="submission" date="2016-10" db="EMBL/GenBank/DDBJ databases">
        <authorList>
            <person name="Varghese N."/>
            <person name="Submissions S."/>
        </authorList>
    </citation>
    <scope>NUCLEOTIDE SEQUENCE [LARGE SCALE GENOMIC DNA]</scope>
    <source>
        <strain evidence="6">ATCC 35263</strain>
    </source>
</reference>
<dbReference type="GO" id="GO:0009253">
    <property type="term" value="P:peptidoglycan catabolic process"/>
    <property type="evidence" value="ECO:0007669"/>
    <property type="project" value="TreeGrafter"/>
</dbReference>
<evidence type="ECO:0000313" key="6">
    <source>
        <dbReference type="Proteomes" id="UP000222056"/>
    </source>
</evidence>
<evidence type="ECO:0000256" key="1">
    <source>
        <dbReference type="SAM" id="MobiDB-lite"/>
    </source>
</evidence>
<dbReference type="InterPro" id="IPR016047">
    <property type="entry name" value="M23ase_b-sheet_dom"/>
</dbReference>
<dbReference type="RefSeq" id="WP_093116855.1">
    <property type="nucleotide sequence ID" value="NZ_FNWJ01000001.1"/>
</dbReference>
<evidence type="ECO:0000259" key="4">
    <source>
        <dbReference type="Pfam" id="PF13406"/>
    </source>
</evidence>
<evidence type="ECO:0000259" key="3">
    <source>
        <dbReference type="Pfam" id="PF01551"/>
    </source>
</evidence>
<feature type="compositionally biased region" description="Low complexity" evidence="1">
    <location>
        <begin position="74"/>
        <end position="126"/>
    </location>
</feature>
<evidence type="ECO:0000313" key="5">
    <source>
        <dbReference type="EMBL" id="SEH12324.1"/>
    </source>
</evidence>
<feature type="signal peptide" evidence="2">
    <location>
        <begin position="1"/>
        <end position="36"/>
    </location>
</feature>
<dbReference type="PROSITE" id="PS51318">
    <property type="entry name" value="TAT"/>
    <property type="match status" value="1"/>
</dbReference>
<dbReference type="OrthoDB" id="9796191at2"/>
<dbReference type="GO" id="GO:0008933">
    <property type="term" value="F:peptidoglycan lytic transglycosylase activity"/>
    <property type="evidence" value="ECO:0007669"/>
    <property type="project" value="TreeGrafter"/>
</dbReference>
<feature type="domain" description="Transglycosylase SLT" evidence="4">
    <location>
        <begin position="245"/>
        <end position="301"/>
    </location>
</feature>